<keyword evidence="7" id="KW-1185">Reference proteome</keyword>
<keyword evidence="4" id="KW-0274">FAD</keyword>
<comment type="function">
    <text evidence="3">The electron transfer flavoprotein serves as a specific electron acceptor for other dehydrogenases. It transfers the electrons to the main respiratory chain via ETF-ubiquinone oxidoreductase (ETF dehydrogenase).</text>
</comment>
<dbReference type="PANTHER" id="PTHR43153:SF1">
    <property type="entry name" value="ELECTRON TRANSFER FLAVOPROTEIN SUBUNIT ALPHA, MITOCHONDRIAL"/>
    <property type="match status" value="1"/>
</dbReference>
<reference evidence="6 7" key="1">
    <citation type="submission" date="2017-02" db="EMBL/GenBank/DDBJ databases">
        <authorList>
            <person name="Peterson S.W."/>
        </authorList>
    </citation>
    <scope>NUCLEOTIDE SEQUENCE [LARGE SCALE GENOMIC DNA]</scope>
    <source>
        <strain evidence="6 7">B Ar 00.02</strain>
    </source>
</reference>
<evidence type="ECO:0000256" key="1">
    <source>
        <dbReference type="ARBA" id="ARBA00005817"/>
    </source>
</evidence>
<protein>
    <submittedName>
        <fullName evidence="6">Electron transfer flavoprotein, alpha subunit</fullName>
    </submittedName>
</protein>
<comment type="subunit">
    <text evidence="2">Heterodimer of an alpha and a beta subunit.</text>
</comment>
<evidence type="ECO:0000259" key="5">
    <source>
        <dbReference type="SMART" id="SM00893"/>
    </source>
</evidence>
<comment type="similarity">
    <text evidence="1">Belongs to the ETF alpha-subunit/FixB family.</text>
</comment>
<dbReference type="EMBL" id="FUHW01000002">
    <property type="protein sequence ID" value="SJM46195.1"/>
    <property type="molecule type" value="Genomic_DNA"/>
</dbReference>
<dbReference type="AlphaFoldDB" id="A0A1R4ER97"/>
<dbReference type="InterPro" id="IPR014730">
    <property type="entry name" value="ETF_a/b_N"/>
</dbReference>
<dbReference type="GO" id="GO:0033539">
    <property type="term" value="P:fatty acid beta-oxidation using acyl-CoA dehydrogenase"/>
    <property type="evidence" value="ECO:0007669"/>
    <property type="project" value="TreeGrafter"/>
</dbReference>
<gene>
    <name evidence="6" type="ORF">FM101_00355</name>
</gene>
<feature type="binding site" evidence="4">
    <location>
        <begin position="281"/>
        <end position="288"/>
    </location>
    <ligand>
        <name>FAD</name>
        <dbReference type="ChEBI" id="CHEBI:57692"/>
    </ligand>
</feature>
<feature type="binding site" evidence="4">
    <location>
        <begin position="250"/>
        <end position="251"/>
    </location>
    <ligand>
        <name>FAD</name>
        <dbReference type="ChEBI" id="CHEBI:57692"/>
    </ligand>
</feature>
<dbReference type="InterPro" id="IPR029035">
    <property type="entry name" value="DHS-like_NAD/FAD-binding_dom"/>
</dbReference>
<dbReference type="PIRSF" id="PIRSF000089">
    <property type="entry name" value="Electra_flavoP_a"/>
    <property type="match status" value="1"/>
</dbReference>
<evidence type="ECO:0000313" key="7">
    <source>
        <dbReference type="Proteomes" id="UP000195913"/>
    </source>
</evidence>
<feature type="binding site" evidence="4">
    <location>
        <position position="225"/>
    </location>
    <ligand>
        <name>FAD</name>
        <dbReference type="ChEBI" id="CHEBI:57692"/>
    </ligand>
</feature>
<dbReference type="Proteomes" id="UP000195913">
    <property type="component" value="Unassembled WGS sequence"/>
</dbReference>
<evidence type="ECO:0000313" key="6">
    <source>
        <dbReference type="EMBL" id="SJM46195.1"/>
    </source>
</evidence>
<dbReference type="InterPro" id="IPR001308">
    <property type="entry name" value="ETF_a/FixB"/>
</dbReference>
<dbReference type="Pfam" id="PF01012">
    <property type="entry name" value="ETF"/>
    <property type="match status" value="1"/>
</dbReference>
<dbReference type="Gene3D" id="3.40.50.1220">
    <property type="entry name" value="TPP-binding domain"/>
    <property type="match status" value="1"/>
</dbReference>
<evidence type="ECO:0000256" key="3">
    <source>
        <dbReference type="ARBA" id="ARBA00025649"/>
    </source>
</evidence>
<evidence type="ECO:0000256" key="2">
    <source>
        <dbReference type="ARBA" id="ARBA00011355"/>
    </source>
</evidence>
<evidence type="ECO:0000256" key="4">
    <source>
        <dbReference type="PIRSR" id="PIRSR000089-1"/>
    </source>
</evidence>
<feature type="domain" description="Electron transfer flavoprotein alpha/beta-subunit N-terminal" evidence="5">
    <location>
        <begin position="2"/>
        <end position="200"/>
    </location>
</feature>
<dbReference type="Pfam" id="PF00766">
    <property type="entry name" value="ETF_alpha"/>
    <property type="match status" value="1"/>
</dbReference>
<sequence length="340" mass="35284">MILVLVETDNSGATLTSLETLTFARELAGRLGDETVEALVVGPLGAGEASPTGAQTAQRVKERLSTQLAEHSVRSIHHATGERLERYGAAAWATALGALPAEYLLAAGTPRGSEVLAHMAARTGAMMAANAVGIVGTEPLIVSRQVMGGAVFEHMRLDGSPQMITVAGHAVDPVAAEEPSEPPWHEFEPELSDADLVTAVVRVETGAPDATSTLTGARVVVGAGRGVGSADGFDDLLELKEQLGAAMGASRVVTSLGWRPHHEQIGQTGSRISPDVYLACGISGAVQHWAGCQSAKMIVAINTDPDAPMVTQADYAIIGDLHQVVPALTAELRRRESSGG</sequence>
<dbReference type="SUPFAM" id="SSF52467">
    <property type="entry name" value="DHS-like NAD/FAD-binding domain"/>
    <property type="match status" value="1"/>
</dbReference>
<dbReference type="SMART" id="SM00893">
    <property type="entry name" value="ETF"/>
    <property type="match status" value="1"/>
</dbReference>
<proteinExistence type="inferred from homology"/>
<dbReference type="InterPro" id="IPR014731">
    <property type="entry name" value="ETF_asu_C"/>
</dbReference>
<feature type="binding site" evidence="4">
    <location>
        <begin position="264"/>
        <end position="268"/>
    </location>
    <ligand>
        <name>FAD</name>
        <dbReference type="ChEBI" id="CHEBI:57692"/>
    </ligand>
</feature>
<feature type="binding site" evidence="4">
    <location>
        <position position="302"/>
    </location>
    <ligand>
        <name>FAD</name>
        <dbReference type="ChEBI" id="CHEBI:57692"/>
    </ligand>
</feature>
<dbReference type="GO" id="GO:0009055">
    <property type="term" value="F:electron transfer activity"/>
    <property type="evidence" value="ECO:0007669"/>
    <property type="project" value="InterPro"/>
</dbReference>
<dbReference type="PANTHER" id="PTHR43153">
    <property type="entry name" value="ELECTRON TRANSFER FLAVOPROTEIN ALPHA"/>
    <property type="match status" value="1"/>
</dbReference>
<keyword evidence="4" id="KW-0285">Flavoprotein</keyword>
<dbReference type="InterPro" id="IPR014729">
    <property type="entry name" value="Rossmann-like_a/b/a_fold"/>
</dbReference>
<dbReference type="Gene3D" id="3.40.50.620">
    <property type="entry name" value="HUPs"/>
    <property type="match status" value="1"/>
</dbReference>
<dbReference type="GO" id="GO:0050660">
    <property type="term" value="F:flavin adenine dinucleotide binding"/>
    <property type="evidence" value="ECO:0007669"/>
    <property type="project" value="InterPro"/>
</dbReference>
<organism evidence="6 7">
    <name type="scientific">Arthrobacter rhombi</name>
    <dbReference type="NCBI Taxonomy" id="71253"/>
    <lineage>
        <taxon>Bacteria</taxon>
        <taxon>Bacillati</taxon>
        <taxon>Actinomycetota</taxon>
        <taxon>Actinomycetes</taxon>
        <taxon>Micrococcales</taxon>
        <taxon>Micrococcaceae</taxon>
        <taxon>Arthrobacter</taxon>
    </lineage>
</organism>
<comment type="cofactor">
    <cofactor evidence="4">
        <name>FAD</name>
        <dbReference type="ChEBI" id="CHEBI:57692"/>
    </cofactor>
    <text evidence="4">Binds 1 FAD per dimer.</text>
</comment>
<accession>A0A1R4ER97</accession>
<name>A0A1R4ER97_9MICC</name>
<dbReference type="SUPFAM" id="SSF52402">
    <property type="entry name" value="Adenine nucleotide alpha hydrolases-like"/>
    <property type="match status" value="1"/>
</dbReference>